<evidence type="ECO:0000313" key="7">
    <source>
        <dbReference type="EMBL" id="CAF1352771.1"/>
    </source>
</evidence>
<dbReference type="PROSITE" id="PS50856">
    <property type="entry name" value="AMOP"/>
    <property type="match status" value="1"/>
</dbReference>
<evidence type="ECO:0000256" key="4">
    <source>
        <dbReference type="ARBA" id="ARBA00023136"/>
    </source>
</evidence>
<feature type="domain" description="AMOP" evidence="6">
    <location>
        <begin position="30"/>
        <end position="181"/>
    </location>
</feature>
<dbReference type="EMBL" id="CAJNOI010000839">
    <property type="protein sequence ID" value="CAF1352771.1"/>
    <property type="molecule type" value="Genomic_DNA"/>
</dbReference>
<dbReference type="Proteomes" id="UP000663832">
    <property type="component" value="Unassembled WGS sequence"/>
</dbReference>
<evidence type="ECO:0000313" key="10">
    <source>
        <dbReference type="Proteomes" id="UP000663877"/>
    </source>
</evidence>
<sequence length="191" mass="21333">MQMLHLLLLTIAVACLNANAVPEDAARAQAIARNTAACEKWYKAEPHPLPFLEQTRNCPCRISTSFPKEFSDGGAVWKTDAGCGASSQPNTCNYHKGAWGCYRHAYKSKGPGAQCCYDRSGNWMSDPHAGAGTLDRERAPDNILNLIQWNAHNKHDVIPWDNCCKDPSMPRDVCQWYYDRRPPGSCTNYNL</sequence>
<keyword evidence="4" id="KW-0472">Membrane</keyword>
<name>A0A815HDS2_9BILA</name>
<evidence type="ECO:0000256" key="1">
    <source>
        <dbReference type="ARBA" id="ARBA00004370"/>
    </source>
</evidence>
<proteinExistence type="predicted"/>
<keyword evidence="5" id="KW-0732">Signal</keyword>
<comment type="subcellular location">
    <subcellularLocation>
        <location evidence="1">Membrane</location>
    </subcellularLocation>
</comment>
<evidence type="ECO:0000256" key="2">
    <source>
        <dbReference type="ARBA" id="ARBA00022692"/>
    </source>
</evidence>
<evidence type="ECO:0000313" key="8">
    <source>
        <dbReference type="EMBL" id="CAF1597133.1"/>
    </source>
</evidence>
<gene>
    <name evidence="7" type="ORF">BJG266_LOCUS35048</name>
    <name evidence="8" type="ORF">QVE165_LOCUS52088</name>
</gene>
<dbReference type="Pfam" id="PF03782">
    <property type="entry name" value="AMOP"/>
    <property type="match status" value="1"/>
</dbReference>
<dbReference type="OrthoDB" id="9972657at2759"/>
<feature type="signal peptide" evidence="5">
    <location>
        <begin position="1"/>
        <end position="20"/>
    </location>
</feature>
<dbReference type="PANTHER" id="PTHR13802:SF52">
    <property type="entry name" value="MUCIN-4"/>
    <property type="match status" value="1"/>
</dbReference>
<evidence type="ECO:0000313" key="9">
    <source>
        <dbReference type="Proteomes" id="UP000663832"/>
    </source>
</evidence>
<protein>
    <recommendedName>
        <fullName evidence="6">AMOP domain-containing protein</fullName>
    </recommendedName>
</protein>
<comment type="caution">
    <text evidence="7">The sequence shown here is derived from an EMBL/GenBank/DDBJ whole genome shotgun (WGS) entry which is preliminary data.</text>
</comment>
<keyword evidence="2" id="KW-0812">Transmembrane</keyword>
<keyword evidence="9" id="KW-1185">Reference proteome</keyword>
<dbReference type="EMBL" id="CAJNOM010001189">
    <property type="protein sequence ID" value="CAF1597133.1"/>
    <property type="molecule type" value="Genomic_DNA"/>
</dbReference>
<accession>A0A815HDS2</accession>
<dbReference type="PANTHER" id="PTHR13802">
    <property type="entry name" value="MUCIN 4-RELATED"/>
    <property type="match status" value="1"/>
</dbReference>
<dbReference type="Proteomes" id="UP000663877">
    <property type="component" value="Unassembled WGS sequence"/>
</dbReference>
<dbReference type="AlphaFoldDB" id="A0A815HDS2"/>
<dbReference type="SMART" id="SM00723">
    <property type="entry name" value="AMOP"/>
    <property type="match status" value="1"/>
</dbReference>
<feature type="chain" id="PRO_5035606808" description="AMOP domain-containing protein" evidence="5">
    <location>
        <begin position="21"/>
        <end position="191"/>
    </location>
</feature>
<evidence type="ECO:0000256" key="5">
    <source>
        <dbReference type="SAM" id="SignalP"/>
    </source>
</evidence>
<evidence type="ECO:0000259" key="6">
    <source>
        <dbReference type="PROSITE" id="PS50856"/>
    </source>
</evidence>
<dbReference type="GO" id="GO:0016020">
    <property type="term" value="C:membrane"/>
    <property type="evidence" value="ECO:0007669"/>
    <property type="project" value="UniProtKB-SubCell"/>
</dbReference>
<dbReference type="InterPro" id="IPR005533">
    <property type="entry name" value="AMOP_dom"/>
</dbReference>
<organism evidence="7 10">
    <name type="scientific">Adineta steineri</name>
    <dbReference type="NCBI Taxonomy" id="433720"/>
    <lineage>
        <taxon>Eukaryota</taxon>
        <taxon>Metazoa</taxon>
        <taxon>Spiralia</taxon>
        <taxon>Gnathifera</taxon>
        <taxon>Rotifera</taxon>
        <taxon>Eurotatoria</taxon>
        <taxon>Bdelloidea</taxon>
        <taxon>Adinetida</taxon>
        <taxon>Adinetidae</taxon>
        <taxon>Adineta</taxon>
    </lineage>
</organism>
<keyword evidence="3" id="KW-1133">Transmembrane helix</keyword>
<dbReference type="InterPro" id="IPR051495">
    <property type="entry name" value="Epithelial_Barrier/Signaling"/>
</dbReference>
<reference evidence="7" key="1">
    <citation type="submission" date="2021-02" db="EMBL/GenBank/DDBJ databases">
        <authorList>
            <person name="Nowell W R."/>
        </authorList>
    </citation>
    <scope>NUCLEOTIDE SEQUENCE</scope>
</reference>
<evidence type="ECO:0000256" key="3">
    <source>
        <dbReference type="ARBA" id="ARBA00022989"/>
    </source>
</evidence>